<evidence type="ECO:0000313" key="1">
    <source>
        <dbReference type="EMBL" id="GES38651.1"/>
    </source>
</evidence>
<dbReference type="Proteomes" id="UP000325466">
    <property type="component" value="Unassembled WGS sequence"/>
</dbReference>
<dbReference type="EMBL" id="BLAH01000095">
    <property type="protein sequence ID" value="GES38651.1"/>
    <property type="molecule type" value="Genomic_DNA"/>
</dbReference>
<accession>A0ABQ0YPZ9</accession>
<comment type="caution">
    <text evidence="1">The sequence shown here is derived from an EMBL/GenBank/DDBJ whole genome shotgun (WGS) entry which is preliminary data.</text>
</comment>
<gene>
    <name evidence="1" type="ORF">RAJCM14343_3916</name>
</gene>
<sequence>MTPAGSPVRQDEHMMSLLAAPLGAARIALDRTVEVAEFAVSVPGRVTSLFEATEALVARVDDVVTDARAIVARIDEVVTDARAAVGRVDEVIDSSSTVVGDAAAVAHRAQDVVSSAGRTSDAAGELLDTYAPMATRAAPLAGQFIEELSAEEVHAAVVLLDQLPELADRMTALMPILGTLESVAPEIHELLGVAKDVRQAIVGVPGFNFLRRRGEDKENGDDD</sequence>
<organism evidence="1 2">
    <name type="scientific">Rhodococcus aetherivorans</name>
    <dbReference type="NCBI Taxonomy" id="191292"/>
    <lineage>
        <taxon>Bacteria</taxon>
        <taxon>Bacillati</taxon>
        <taxon>Actinomycetota</taxon>
        <taxon>Actinomycetes</taxon>
        <taxon>Mycobacteriales</taxon>
        <taxon>Nocardiaceae</taxon>
        <taxon>Rhodococcus</taxon>
    </lineage>
</organism>
<evidence type="ECO:0008006" key="3">
    <source>
        <dbReference type="Google" id="ProtNLM"/>
    </source>
</evidence>
<name>A0ABQ0YPZ9_9NOCA</name>
<evidence type="ECO:0000313" key="2">
    <source>
        <dbReference type="Proteomes" id="UP000325466"/>
    </source>
</evidence>
<protein>
    <recommendedName>
        <fullName evidence="3">Ribulose 1,5-bisphosphate carboxylase large subunit</fullName>
    </recommendedName>
</protein>
<proteinExistence type="predicted"/>
<reference evidence="1 2" key="1">
    <citation type="journal article" date="2018" name="Biodegradation">
        <title>1,4-Dioxane degradation characteristics of Rhodococcus aetherivorans JCM 14343.</title>
        <authorList>
            <person name="Inoue D."/>
            <person name="Tsunoda T."/>
            <person name="Yamamoto N."/>
            <person name="Ike M."/>
            <person name="Sei K."/>
        </authorList>
    </citation>
    <scope>NUCLEOTIDE SEQUENCE [LARGE SCALE GENOMIC DNA]</scope>
    <source>
        <strain evidence="1 2">JCM 14343</strain>
    </source>
</reference>
<keyword evidence="2" id="KW-1185">Reference proteome</keyword>